<dbReference type="PANTHER" id="PTHR10642">
    <property type="entry name" value="RIBONUCLEASE H1"/>
    <property type="match status" value="1"/>
</dbReference>
<sequence length="186" mass="21510">MKSINIYTDGACSGNQNEENIGGWGAILSYGEHTKELCGGEINTTNNRMEMTALLEALKVLSKDQLSINVFSDSSYLIECFTKKWYVKWQMNGWITASKTPVENKELWEALLRQIDRQKEINFYRVKGHLNVNKEAELKKWYNKFKEWNGQHFSMDDFLLATKMNIQADVLANKGMDIIRKTPITD</sequence>
<protein>
    <recommendedName>
        <fullName evidence="5">ribonuclease H</fullName>
        <ecNumber evidence="5">3.1.26.4</ecNumber>
    </recommendedName>
</protein>
<dbReference type="GO" id="GO:0046872">
    <property type="term" value="F:metal ion binding"/>
    <property type="evidence" value="ECO:0007669"/>
    <property type="project" value="UniProtKB-KW"/>
</dbReference>
<dbReference type="PROSITE" id="PS50879">
    <property type="entry name" value="RNASE_H_1"/>
    <property type="match status" value="1"/>
</dbReference>
<evidence type="ECO:0000313" key="13">
    <source>
        <dbReference type="Proteomes" id="UP000579281"/>
    </source>
</evidence>
<dbReference type="GO" id="GO:0004523">
    <property type="term" value="F:RNA-DNA hybrid ribonuclease activity"/>
    <property type="evidence" value="ECO:0007669"/>
    <property type="project" value="UniProtKB-EC"/>
</dbReference>
<dbReference type="InterPro" id="IPR036397">
    <property type="entry name" value="RNaseH_sf"/>
</dbReference>
<keyword evidence="9 12" id="KW-0378">Hydrolase</keyword>
<proteinExistence type="inferred from homology"/>
<evidence type="ECO:0000256" key="6">
    <source>
        <dbReference type="ARBA" id="ARBA00022722"/>
    </source>
</evidence>
<comment type="catalytic activity">
    <reaction evidence="1">
        <text>Endonucleolytic cleavage to 5'-phosphomonoester.</text>
        <dbReference type="EC" id="3.1.26.4"/>
    </reaction>
</comment>
<evidence type="ECO:0000256" key="4">
    <source>
        <dbReference type="ARBA" id="ARBA00011245"/>
    </source>
</evidence>
<name>A0A841KTI9_9FIRM</name>
<reference evidence="12 13" key="1">
    <citation type="submission" date="2020-08" db="EMBL/GenBank/DDBJ databases">
        <title>Genomic Encyclopedia of Type Strains, Phase IV (KMG-IV): sequencing the most valuable type-strain genomes for metagenomic binning, comparative biology and taxonomic classification.</title>
        <authorList>
            <person name="Goeker M."/>
        </authorList>
    </citation>
    <scope>NUCLEOTIDE SEQUENCE [LARGE SCALE GENOMIC DNA]</scope>
    <source>
        <strain evidence="12 13">DSM 103526</strain>
    </source>
</reference>
<dbReference type="AlphaFoldDB" id="A0A841KTI9"/>
<dbReference type="Gene3D" id="3.30.420.10">
    <property type="entry name" value="Ribonuclease H-like superfamily/Ribonuclease H"/>
    <property type="match status" value="1"/>
</dbReference>
<evidence type="ECO:0000313" key="12">
    <source>
        <dbReference type="EMBL" id="MBB6216731.1"/>
    </source>
</evidence>
<evidence type="ECO:0000256" key="10">
    <source>
        <dbReference type="ARBA" id="ARBA00022842"/>
    </source>
</evidence>
<evidence type="ECO:0000256" key="8">
    <source>
        <dbReference type="ARBA" id="ARBA00022759"/>
    </source>
</evidence>
<dbReference type="GO" id="GO:0043137">
    <property type="term" value="P:DNA replication, removal of RNA primer"/>
    <property type="evidence" value="ECO:0007669"/>
    <property type="project" value="TreeGrafter"/>
</dbReference>
<dbReference type="InterPro" id="IPR012337">
    <property type="entry name" value="RNaseH-like_sf"/>
</dbReference>
<keyword evidence="7" id="KW-0479">Metal-binding</keyword>
<evidence type="ECO:0000256" key="5">
    <source>
        <dbReference type="ARBA" id="ARBA00012180"/>
    </source>
</evidence>
<dbReference type="Pfam" id="PF00075">
    <property type="entry name" value="RNase_H"/>
    <property type="match status" value="1"/>
</dbReference>
<dbReference type="GO" id="GO:0003676">
    <property type="term" value="F:nucleic acid binding"/>
    <property type="evidence" value="ECO:0007669"/>
    <property type="project" value="InterPro"/>
</dbReference>
<dbReference type="EMBL" id="JACHEN010000017">
    <property type="protein sequence ID" value="MBB6216731.1"/>
    <property type="molecule type" value="Genomic_DNA"/>
</dbReference>
<keyword evidence="8" id="KW-0255">Endonuclease</keyword>
<evidence type="ECO:0000256" key="2">
    <source>
        <dbReference type="ARBA" id="ARBA00001946"/>
    </source>
</evidence>
<evidence type="ECO:0000256" key="7">
    <source>
        <dbReference type="ARBA" id="ARBA00022723"/>
    </source>
</evidence>
<comment type="subunit">
    <text evidence="4">Monomer.</text>
</comment>
<evidence type="ECO:0000259" key="11">
    <source>
        <dbReference type="PROSITE" id="PS50879"/>
    </source>
</evidence>
<comment type="similarity">
    <text evidence="3">Belongs to the RNase H family.</text>
</comment>
<comment type="caution">
    <text evidence="12">The sequence shown here is derived from an EMBL/GenBank/DDBJ whole genome shotgun (WGS) entry which is preliminary data.</text>
</comment>
<dbReference type="InterPro" id="IPR002156">
    <property type="entry name" value="RNaseH_domain"/>
</dbReference>
<evidence type="ECO:0000256" key="9">
    <source>
        <dbReference type="ARBA" id="ARBA00022801"/>
    </source>
</evidence>
<keyword evidence="13" id="KW-1185">Reference proteome</keyword>
<feature type="domain" description="RNase H type-1" evidence="11">
    <location>
        <begin position="1"/>
        <end position="177"/>
    </location>
</feature>
<dbReference type="PANTHER" id="PTHR10642:SF26">
    <property type="entry name" value="RIBONUCLEASE H1"/>
    <property type="match status" value="1"/>
</dbReference>
<dbReference type="InterPro" id="IPR022892">
    <property type="entry name" value="RNaseHI"/>
</dbReference>
<keyword evidence="10" id="KW-0460">Magnesium</keyword>
<dbReference type="EC" id="3.1.26.4" evidence="5"/>
<accession>A0A841KTI9</accession>
<dbReference type="RefSeq" id="WP_184311258.1">
    <property type="nucleotide sequence ID" value="NZ_JACHEN010000017.1"/>
</dbReference>
<dbReference type="CDD" id="cd09278">
    <property type="entry name" value="RNase_HI_prokaryote_like"/>
    <property type="match status" value="1"/>
</dbReference>
<evidence type="ECO:0000256" key="1">
    <source>
        <dbReference type="ARBA" id="ARBA00000077"/>
    </source>
</evidence>
<dbReference type="InterPro" id="IPR050092">
    <property type="entry name" value="RNase_H"/>
</dbReference>
<evidence type="ECO:0000256" key="3">
    <source>
        <dbReference type="ARBA" id="ARBA00005300"/>
    </source>
</evidence>
<keyword evidence="6" id="KW-0540">Nuclease</keyword>
<organism evidence="12 13">
    <name type="scientific">Anaerosolibacter carboniphilus</name>
    <dbReference type="NCBI Taxonomy" id="1417629"/>
    <lineage>
        <taxon>Bacteria</taxon>
        <taxon>Bacillati</taxon>
        <taxon>Bacillota</taxon>
        <taxon>Clostridia</taxon>
        <taxon>Peptostreptococcales</taxon>
        <taxon>Thermotaleaceae</taxon>
        <taxon>Anaerosolibacter</taxon>
    </lineage>
</organism>
<dbReference type="SUPFAM" id="SSF53098">
    <property type="entry name" value="Ribonuclease H-like"/>
    <property type="match status" value="1"/>
</dbReference>
<gene>
    <name evidence="12" type="ORF">HNQ80_002835</name>
</gene>
<comment type="cofactor">
    <cofactor evidence="2">
        <name>Mg(2+)</name>
        <dbReference type="ChEBI" id="CHEBI:18420"/>
    </cofactor>
</comment>
<dbReference type="Proteomes" id="UP000579281">
    <property type="component" value="Unassembled WGS sequence"/>
</dbReference>